<evidence type="ECO:0000256" key="9">
    <source>
        <dbReference type="SAM" id="SignalP"/>
    </source>
</evidence>
<keyword evidence="9" id="KW-0732">Signal</keyword>
<dbReference type="OrthoDB" id="9814206at2"/>
<dbReference type="GO" id="GO:0008381">
    <property type="term" value="F:mechanosensitive monoatomic ion channel activity"/>
    <property type="evidence" value="ECO:0007669"/>
    <property type="project" value="InterPro"/>
</dbReference>
<evidence type="ECO:0000256" key="1">
    <source>
        <dbReference type="ARBA" id="ARBA00004651"/>
    </source>
</evidence>
<dbReference type="InterPro" id="IPR023408">
    <property type="entry name" value="MscS_beta-dom_sf"/>
</dbReference>
<dbReference type="SUPFAM" id="SSF82689">
    <property type="entry name" value="Mechanosensitive channel protein MscS (YggB), C-terminal domain"/>
    <property type="match status" value="1"/>
</dbReference>
<feature type="chain" id="PRO_5015165883" evidence="9">
    <location>
        <begin position="29"/>
        <end position="693"/>
    </location>
</feature>
<dbReference type="InterPro" id="IPR010920">
    <property type="entry name" value="LSM_dom_sf"/>
</dbReference>
<gene>
    <name evidence="12" type="ORF">C7I84_25655</name>
</gene>
<sequence>MRSGLVRIVVAVAAALLMLAAMPAGALAQQADAAPPPEKVKQLLDLLNDPDVKSWLQSRPAAPAAPESSPAADGLTEVEARIRNHIGALKTALVSFPQQLANATRAASADVNSGRPGTVLFILAVLIAVGYGAERLFRHLLHRARRDAPGGAAEQPLRLLTDLVPLLVFTLASAGLFLAFDWPPLLRKVVLTFLAAVILFRLVRTVARLLLSPQGADPARPPRMVDTDDASARFWFSRVQMFAAIFFAGWAIASLMPSLGFTREARQLVAYAFGLGLLAVSIDCVWRRPHFRAAPSPMKGWLLTFYLIILWFVWVAELVGLLWLGIYALLLPKAVSGVGRIADTLAGGHGSTTLWAMITRVLIVRGARALVIALAVAWLTYVWQLTAAAVGESETARRVVGGLLNGIIILLVADLLWQLSKALIAHRMEVTAEQGGTPEEMARRGRLRTLLPIFRNALGVFIAIVAVLTILSGMGIAIAPLIAGAGIFGVAIGFGSQTLVKDIISGVFFMLDDAFRVGEYIQSGSYKGTVEGFSLRSVRLRHQRGPIFTVPFGQLGAVQNMSRDWVIEKMTLTVTYDSDVEQARKIVKKIGQELAQDPEFAENTLSPLKMQGVDSFGESGIVLRMKLMTKPGTQFTIKRKALMMIKKAFDENGIKLATPTVQVSGGAEEATAAAAQETRRRRRKATELAAAGE</sequence>
<feature type="transmembrane region" description="Helical" evidence="8">
    <location>
        <begin position="118"/>
        <end position="137"/>
    </location>
</feature>
<dbReference type="InterPro" id="IPR011066">
    <property type="entry name" value="MscS_channel_C_sf"/>
</dbReference>
<feature type="transmembrane region" description="Helical" evidence="8">
    <location>
        <begin position="157"/>
        <end position="179"/>
    </location>
</feature>
<keyword evidence="3" id="KW-1003">Cell membrane</keyword>
<keyword evidence="4 8" id="KW-0812">Transmembrane</keyword>
<comment type="subcellular location">
    <subcellularLocation>
        <location evidence="1">Cell membrane</location>
        <topology evidence="1">Multi-pass membrane protein</topology>
    </subcellularLocation>
</comment>
<protein>
    <submittedName>
        <fullName evidence="12">Mechanosensitive ion channel family protein</fullName>
    </submittedName>
</protein>
<keyword evidence="6 8" id="KW-0472">Membrane</keyword>
<evidence type="ECO:0000259" key="11">
    <source>
        <dbReference type="Pfam" id="PF21082"/>
    </source>
</evidence>
<dbReference type="InterPro" id="IPR045276">
    <property type="entry name" value="YbiO_bact"/>
</dbReference>
<evidence type="ECO:0000259" key="10">
    <source>
        <dbReference type="Pfam" id="PF00924"/>
    </source>
</evidence>
<feature type="signal peptide" evidence="9">
    <location>
        <begin position="1"/>
        <end position="28"/>
    </location>
</feature>
<feature type="transmembrane region" description="Helical" evidence="8">
    <location>
        <begin position="354"/>
        <end position="379"/>
    </location>
</feature>
<dbReference type="InterPro" id="IPR006685">
    <property type="entry name" value="MscS_channel_2nd"/>
</dbReference>
<keyword evidence="13" id="KW-1185">Reference proteome</keyword>
<evidence type="ECO:0000256" key="2">
    <source>
        <dbReference type="ARBA" id="ARBA00008017"/>
    </source>
</evidence>
<feature type="transmembrane region" description="Helical" evidence="8">
    <location>
        <begin position="298"/>
        <end position="316"/>
    </location>
</feature>
<dbReference type="Gene3D" id="1.10.287.1260">
    <property type="match status" value="1"/>
</dbReference>
<evidence type="ECO:0000256" key="8">
    <source>
        <dbReference type="SAM" id="Phobius"/>
    </source>
</evidence>
<dbReference type="InterPro" id="IPR011014">
    <property type="entry name" value="MscS_channel_TM-2"/>
</dbReference>
<feature type="transmembrane region" description="Helical" evidence="8">
    <location>
        <begin position="453"/>
        <end position="471"/>
    </location>
</feature>
<evidence type="ECO:0000256" key="6">
    <source>
        <dbReference type="ARBA" id="ARBA00023136"/>
    </source>
</evidence>
<dbReference type="Gene3D" id="2.30.30.60">
    <property type="match status" value="1"/>
</dbReference>
<dbReference type="GO" id="GO:0005886">
    <property type="term" value="C:plasma membrane"/>
    <property type="evidence" value="ECO:0007669"/>
    <property type="project" value="UniProtKB-SubCell"/>
</dbReference>
<dbReference type="Pfam" id="PF21082">
    <property type="entry name" value="MS_channel_3rd"/>
    <property type="match status" value="1"/>
</dbReference>
<evidence type="ECO:0000313" key="13">
    <source>
        <dbReference type="Proteomes" id="UP000241229"/>
    </source>
</evidence>
<evidence type="ECO:0000313" key="12">
    <source>
        <dbReference type="EMBL" id="PSJ53168.1"/>
    </source>
</evidence>
<dbReference type="PANTHER" id="PTHR30460">
    <property type="entry name" value="MODERATE CONDUCTANCE MECHANOSENSITIVE CHANNEL YBIO"/>
    <property type="match status" value="1"/>
</dbReference>
<dbReference type="Pfam" id="PF00924">
    <property type="entry name" value="MS_channel_2nd"/>
    <property type="match status" value="1"/>
</dbReference>
<dbReference type="PANTHER" id="PTHR30460:SF0">
    <property type="entry name" value="MODERATE CONDUCTANCE MECHANOSENSITIVE CHANNEL YBIO"/>
    <property type="match status" value="1"/>
</dbReference>
<dbReference type="InterPro" id="IPR049278">
    <property type="entry name" value="MS_channel_C"/>
</dbReference>
<dbReference type="AlphaFoldDB" id="A0A2P7RSH9"/>
<feature type="transmembrane region" description="Helical" evidence="8">
    <location>
        <begin position="399"/>
        <end position="417"/>
    </location>
</feature>
<feature type="compositionally biased region" description="Low complexity" evidence="7">
    <location>
        <begin position="667"/>
        <end position="676"/>
    </location>
</feature>
<name>A0A2P7RSH9_9HYPH</name>
<dbReference type="Proteomes" id="UP000241229">
    <property type="component" value="Unassembled WGS sequence"/>
</dbReference>
<feature type="transmembrane region" description="Helical" evidence="8">
    <location>
        <begin position="241"/>
        <end position="262"/>
    </location>
</feature>
<dbReference type="Gene3D" id="3.30.70.100">
    <property type="match status" value="1"/>
</dbReference>
<feature type="transmembrane region" description="Helical" evidence="8">
    <location>
        <begin position="477"/>
        <end position="500"/>
    </location>
</feature>
<evidence type="ECO:0000256" key="4">
    <source>
        <dbReference type="ARBA" id="ARBA00022692"/>
    </source>
</evidence>
<dbReference type="EMBL" id="PXYK01000034">
    <property type="protein sequence ID" value="PSJ53168.1"/>
    <property type="molecule type" value="Genomic_DNA"/>
</dbReference>
<dbReference type="SUPFAM" id="SSF82861">
    <property type="entry name" value="Mechanosensitive channel protein MscS (YggB), transmembrane region"/>
    <property type="match status" value="1"/>
</dbReference>
<comment type="similarity">
    <text evidence="2">Belongs to the MscS (TC 1.A.23) family.</text>
</comment>
<comment type="caution">
    <text evidence="12">The sequence shown here is derived from an EMBL/GenBank/DDBJ whole genome shotgun (WGS) entry which is preliminary data.</text>
</comment>
<evidence type="ECO:0000256" key="3">
    <source>
        <dbReference type="ARBA" id="ARBA00022475"/>
    </source>
</evidence>
<feature type="transmembrane region" description="Helical" evidence="8">
    <location>
        <begin position="268"/>
        <end position="286"/>
    </location>
</feature>
<feature type="region of interest" description="Disordered" evidence="7">
    <location>
        <begin position="665"/>
        <end position="693"/>
    </location>
</feature>
<proteinExistence type="inferred from homology"/>
<dbReference type="SUPFAM" id="SSF50182">
    <property type="entry name" value="Sm-like ribonucleoproteins"/>
    <property type="match status" value="1"/>
</dbReference>
<organism evidence="12 13">
    <name type="scientific">Kumtagia ephedrae</name>
    <dbReference type="NCBI Taxonomy" id="2116701"/>
    <lineage>
        <taxon>Bacteria</taxon>
        <taxon>Pseudomonadati</taxon>
        <taxon>Pseudomonadota</taxon>
        <taxon>Alphaproteobacteria</taxon>
        <taxon>Hyphomicrobiales</taxon>
        <taxon>Phyllobacteriaceae</taxon>
        <taxon>Kumtagia</taxon>
    </lineage>
</organism>
<feature type="domain" description="Mechanosensitive ion channel MscS C-terminal" evidence="11">
    <location>
        <begin position="569"/>
        <end position="655"/>
    </location>
</feature>
<evidence type="ECO:0000256" key="7">
    <source>
        <dbReference type="SAM" id="MobiDB-lite"/>
    </source>
</evidence>
<reference evidence="12 13" key="1">
    <citation type="submission" date="2018-03" db="EMBL/GenBank/DDBJ databases">
        <title>The draft genome of Mesorhizobium sp. 6GN-30.</title>
        <authorList>
            <person name="Liu L."/>
            <person name="Li L."/>
            <person name="Wang T."/>
            <person name="Zhang X."/>
            <person name="Liang L."/>
        </authorList>
    </citation>
    <scope>NUCLEOTIDE SEQUENCE [LARGE SCALE GENOMIC DNA]</scope>
    <source>
        <strain evidence="12 13">6GN30</strain>
    </source>
</reference>
<accession>A0A2P7RSH9</accession>
<evidence type="ECO:0000256" key="5">
    <source>
        <dbReference type="ARBA" id="ARBA00022989"/>
    </source>
</evidence>
<feature type="domain" description="Mechanosensitive ion channel MscS" evidence="10">
    <location>
        <begin position="498"/>
        <end position="563"/>
    </location>
</feature>
<keyword evidence="5 8" id="KW-1133">Transmembrane helix</keyword>